<organism evidence="2 3">
    <name type="scientific">Kutzneria viridogrisea</name>
    <dbReference type="NCBI Taxonomy" id="47990"/>
    <lineage>
        <taxon>Bacteria</taxon>
        <taxon>Bacillati</taxon>
        <taxon>Actinomycetota</taxon>
        <taxon>Actinomycetes</taxon>
        <taxon>Pseudonocardiales</taxon>
        <taxon>Pseudonocardiaceae</taxon>
        <taxon>Kutzneria</taxon>
    </lineage>
</organism>
<dbReference type="EMBL" id="JACJID010000001">
    <property type="protein sequence ID" value="MBA8923998.1"/>
    <property type="molecule type" value="Genomic_DNA"/>
</dbReference>
<feature type="compositionally biased region" description="Basic and acidic residues" evidence="1">
    <location>
        <begin position="69"/>
        <end position="82"/>
    </location>
</feature>
<sequence>MPTYENVVDGEVVERVIPVDGDYTDTLLGCKALEYQGGDGWRREGQVVEQAEESNQDGDGEQPPAEPAKPADKQNRSARDGS</sequence>
<feature type="compositionally biased region" description="Acidic residues" evidence="1">
    <location>
        <begin position="50"/>
        <end position="60"/>
    </location>
</feature>
<evidence type="ECO:0000313" key="2">
    <source>
        <dbReference type="EMBL" id="MBA8923998.1"/>
    </source>
</evidence>
<evidence type="ECO:0000256" key="1">
    <source>
        <dbReference type="SAM" id="MobiDB-lite"/>
    </source>
</evidence>
<keyword evidence="3" id="KW-1185">Reference proteome</keyword>
<dbReference type="RefSeq" id="WP_182836512.1">
    <property type="nucleotide sequence ID" value="NZ_BAAABQ010000065.1"/>
</dbReference>
<evidence type="ECO:0000313" key="3">
    <source>
        <dbReference type="Proteomes" id="UP000517916"/>
    </source>
</evidence>
<feature type="region of interest" description="Disordered" evidence="1">
    <location>
        <begin position="38"/>
        <end position="82"/>
    </location>
</feature>
<comment type="caution">
    <text evidence="2">The sequence shown here is derived from an EMBL/GenBank/DDBJ whole genome shotgun (WGS) entry which is preliminary data.</text>
</comment>
<accession>A0ABR6BAU5</accession>
<proteinExistence type="predicted"/>
<gene>
    <name evidence="2" type="ORF">BC739_001195</name>
</gene>
<dbReference type="Proteomes" id="UP000517916">
    <property type="component" value="Unassembled WGS sequence"/>
</dbReference>
<protein>
    <submittedName>
        <fullName evidence="2">Uncharacterized protein</fullName>
    </submittedName>
</protein>
<name>A0ABR6BAU5_9PSEU</name>
<reference evidence="2 3" key="1">
    <citation type="submission" date="2020-08" db="EMBL/GenBank/DDBJ databases">
        <title>Genomic Encyclopedia of Archaeal and Bacterial Type Strains, Phase II (KMG-II): from individual species to whole genera.</title>
        <authorList>
            <person name="Goeker M."/>
        </authorList>
    </citation>
    <scope>NUCLEOTIDE SEQUENCE [LARGE SCALE GENOMIC DNA]</scope>
    <source>
        <strain evidence="2 3">DSM 43850</strain>
    </source>
</reference>